<comment type="caution">
    <text evidence="1">The sequence shown here is derived from an EMBL/GenBank/DDBJ whole genome shotgun (WGS) entry which is preliminary data.</text>
</comment>
<dbReference type="AlphaFoldDB" id="A0A4Z1FI87"/>
<dbReference type="Proteomes" id="UP000297910">
    <property type="component" value="Unassembled WGS sequence"/>
</dbReference>
<dbReference type="EMBL" id="PQXI01000147">
    <property type="protein sequence ID" value="TGO22998.1"/>
    <property type="molecule type" value="Genomic_DNA"/>
</dbReference>
<keyword evidence="2" id="KW-1185">Reference proteome</keyword>
<gene>
    <name evidence="1" type="ORF">BPAE_0147g00010</name>
</gene>
<proteinExistence type="predicted"/>
<evidence type="ECO:0000313" key="2">
    <source>
        <dbReference type="Proteomes" id="UP000297910"/>
    </source>
</evidence>
<accession>A0A4Z1FI87</accession>
<sequence length="253" mass="27823">MALEILLKSDGIPSLLLPFSCNCNTYWYLHDHILQKTSRTFLTLPKSALSTTSTMYSVTKNSCYENLSNALHHGSPAVNDLLSKPTYTVKIFSATQIESIPQSSPGEIPTEVQRLYTWAAHAWHHGQTSNPISDESKDSIYRRDECKDGCVGNIYSWACRKGWKAGHVFVDVLCGSKCMTCPGSSGSNSPITIPKLQSKDGARSGYCSTCESGRWMARSTMYRVKGSDTSGSGRATVLERVKYGIGRPLVYGL</sequence>
<organism evidence="1 2">
    <name type="scientific">Botrytis paeoniae</name>
    <dbReference type="NCBI Taxonomy" id="278948"/>
    <lineage>
        <taxon>Eukaryota</taxon>
        <taxon>Fungi</taxon>
        <taxon>Dikarya</taxon>
        <taxon>Ascomycota</taxon>
        <taxon>Pezizomycotina</taxon>
        <taxon>Leotiomycetes</taxon>
        <taxon>Helotiales</taxon>
        <taxon>Sclerotiniaceae</taxon>
        <taxon>Botrytis</taxon>
    </lineage>
</organism>
<evidence type="ECO:0000313" key="1">
    <source>
        <dbReference type="EMBL" id="TGO22998.1"/>
    </source>
</evidence>
<protein>
    <submittedName>
        <fullName evidence="1">Uncharacterized protein</fullName>
    </submittedName>
</protein>
<reference evidence="1 2" key="1">
    <citation type="submission" date="2017-12" db="EMBL/GenBank/DDBJ databases">
        <title>Comparative genomics of Botrytis spp.</title>
        <authorList>
            <person name="Valero-Jimenez C.A."/>
            <person name="Tapia P."/>
            <person name="Veloso J."/>
            <person name="Silva-Moreno E."/>
            <person name="Staats M."/>
            <person name="Valdes J.H."/>
            <person name="Van Kan J.A.L."/>
        </authorList>
    </citation>
    <scope>NUCLEOTIDE SEQUENCE [LARGE SCALE GENOMIC DNA]</scope>
    <source>
        <strain evidence="1 2">Bp0003</strain>
    </source>
</reference>
<name>A0A4Z1FI87_9HELO</name>